<sequence>MITQELESTKMTTNESFADFIKRWRGKGSNFETFFESRLAIVEALQIGVLLKSEFSSSTSTQKAKPRAYIGNNTALFGSNNYANATSSGNNAATQNSNHVVDVNQVQAPPKSRNQNQHQSFANFEASLSSVMEKLVKFGHLRPLTLTPLPQNPPPSHSPNVFCAYHQMSGHHTNSCYRLPHAIQDLIDDGTLATPLSKPNVISNSMPKHNPNLQINHISLSST</sequence>
<accession>A0ACC0PEY4</accession>
<protein>
    <submittedName>
        <fullName evidence="1">Uncharacterized protein</fullName>
    </submittedName>
</protein>
<evidence type="ECO:0000313" key="1">
    <source>
        <dbReference type="EMBL" id="KAI8563689.1"/>
    </source>
</evidence>
<evidence type="ECO:0000313" key="2">
    <source>
        <dbReference type="Proteomes" id="UP001062846"/>
    </source>
</evidence>
<keyword evidence="2" id="KW-1185">Reference proteome</keyword>
<gene>
    <name evidence="1" type="ORF">RHMOL_Rhmol03G0128900</name>
</gene>
<reference evidence="1" key="1">
    <citation type="submission" date="2022-02" db="EMBL/GenBank/DDBJ databases">
        <title>Plant Genome Project.</title>
        <authorList>
            <person name="Zhang R.-G."/>
        </authorList>
    </citation>
    <scope>NUCLEOTIDE SEQUENCE</scope>
    <source>
        <strain evidence="1">AT1</strain>
    </source>
</reference>
<name>A0ACC0PEY4_RHOML</name>
<comment type="caution">
    <text evidence="1">The sequence shown here is derived from an EMBL/GenBank/DDBJ whole genome shotgun (WGS) entry which is preliminary data.</text>
</comment>
<organism evidence="1 2">
    <name type="scientific">Rhododendron molle</name>
    <name type="common">Chinese azalea</name>
    <name type="synonym">Azalea mollis</name>
    <dbReference type="NCBI Taxonomy" id="49168"/>
    <lineage>
        <taxon>Eukaryota</taxon>
        <taxon>Viridiplantae</taxon>
        <taxon>Streptophyta</taxon>
        <taxon>Embryophyta</taxon>
        <taxon>Tracheophyta</taxon>
        <taxon>Spermatophyta</taxon>
        <taxon>Magnoliopsida</taxon>
        <taxon>eudicotyledons</taxon>
        <taxon>Gunneridae</taxon>
        <taxon>Pentapetalae</taxon>
        <taxon>asterids</taxon>
        <taxon>Ericales</taxon>
        <taxon>Ericaceae</taxon>
        <taxon>Ericoideae</taxon>
        <taxon>Rhodoreae</taxon>
        <taxon>Rhododendron</taxon>
    </lineage>
</organism>
<dbReference type="EMBL" id="CM046390">
    <property type="protein sequence ID" value="KAI8563689.1"/>
    <property type="molecule type" value="Genomic_DNA"/>
</dbReference>
<dbReference type="Proteomes" id="UP001062846">
    <property type="component" value="Chromosome 3"/>
</dbReference>
<proteinExistence type="predicted"/>